<dbReference type="Pfam" id="PF05016">
    <property type="entry name" value="ParE_toxin"/>
    <property type="match status" value="1"/>
</dbReference>
<organism evidence="2 3">
    <name type="scientific">Dyadobacter sandarakinus</name>
    <dbReference type="NCBI Taxonomy" id="2747268"/>
    <lineage>
        <taxon>Bacteria</taxon>
        <taxon>Pseudomonadati</taxon>
        <taxon>Bacteroidota</taxon>
        <taxon>Cytophagia</taxon>
        <taxon>Cytophagales</taxon>
        <taxon>Spirosomataceae</taxon>
        <taxon>Dyadobacter</taxon>
    </lineage>
</organism>
<evidence type="ECO:0000313" key="3">
    <source>
        <dbReference type="Proteomes" id="UP000612680"/>
    </source>
</evidence>
<dbReference type="EMBL" id="CP056775">
    <property type="protein sequence ID" value="QRR02745.1"/>
    <property type="molecule type" value="Genomic_DNA"/>
</dbReference>
<keyword evidence="3" id="KW-1185">Reference proteome</keyword>
<reference evidence="2 3" key="1">
    <citation type="submission" date="2020-06" db="EMBL/GenBank/DDBJ databases">
        <title>Dyadobacter sandarakinus sp. nov., isolated from the soil of the Arctic Yellow River Station.</title>
        <authorList>
            <person name="Zhang Y."/>
            <person name="Peng F."/>
        </authorList>
    </citation>
    <scope>NUCLEOTIDE SEQUENCE [LARGE SCALE GENOMIC DNA]</scope>
    <source>
        <strain evidence="2 3">Q3-56</strain>
    </source>
</reference>
<dbReference type="RefSeq" id="WP_204657998.1">
    <property type="nucleotide sequence ID" value="NZ_CP056775.1"/>
</dbReference>
<evidence type="ECO:0000256" key="1">
    <source>
        <dbReference type="ARBA" id="ARBA00022649"/>
    </source>
</evidence>
<gene>
    <name evidence="2" type="ORF">HWI92_18400</name>
</gene>
<name>A0ABX7IA02_9BACT</name>
<keyword evidence="1" id="KW-1277">Toxin-antitoxin system</keyword>
<dbReference type="InterPro" id="IPR035093">
    <property type="entry name" value="RelE/ParE_toxin_dom_sf"/>
</dbReference>
<proteinExistence type="predicted"/>
<evidence type="ECO:0000313" key="2">
    <source>
        <dbReference type="EMBL" id="QRR02745.1"/>
    </source>
</evidence>
<dbReference type="Gene3D" id="3.30.2310.20">
    <property type="entry name" value="RelE-like"/>
    <property type="match status" value="1"/>
</dbReference>
<dbReference type="InterPro" id="IPR007712">
    <property type="entry name" value="RelE/ParE_toxin"/>
</dbReference>
<dbReference type="Proteomes" id="UP000612680">
    <property type="component" value="Chromosome"/>
</dbReference>
<sequence length="93" mass="10904">MAFKVKWTAIAKENYREALSYIYDEWGGQVAERFTEELEAKIEVLVKFPYLGRQHSSLPAVRQLVVRKKQVLFYTVVDADIIILNLLNTSRKR</sequence>
<accession>A0ABX7IA02</accession>
<dbReference type="NCBIfam" id="TIGR02385">
    <property type="entry name" value="RelE_StbE"/>
    <property type="match status" value="1"/>
</dbReference>
<protein>
    <submittedName>
        <fullName evidence="2">Type II toxin-antitoxin system RelE/ParE family toxin</fullName>
    </submittedName>
</protein>